<evidence type="ECO:0000313" key="2">
    <source>
        <dbReference type="Proteomes" id="UP000829685"/>
    </source>
</evidence>
<dbReference type="AlphaFoldDB" id="A0A9P9WWP3"/>
<name>A0A9P9WWP3_9PEZI</name>
<reference evidence="1" key="1">
    <citation type="submission" date="2021-03" db="EMBL/GenBank/DDBJ databases">
        <title>Revisited historic fungal species revealed as producer of novel bioactive compounds through whole genome sequencing and comparative genomics.</title>
        <authorList>
            <person name="Vignolle G.A."/>
            <person name="Hochenegger N."/>
            <person name="Mach R.L."/>
            <person name="Mach-Aigner A.R."/>
            <person name="Javad Rahimi M."/>
            <person name="Salim K.A."/>
            <person name="Chan C.M."/>
            <person name="Lim L.B.L."/>
            <person name="Cai F."/>
            <person name="Druzhinina I.S."/>
            <person name="U'Ren J.M."/>
            <person name="Derntl C."/>
        </authorList>
    </citation>
    <scope>NUCLEOTIDE SEQUENCE</scope>
    <source>
        <strain evidence="1">TUCIM 5799</strain>
    </source>
</reference>
<proteinExistence type="predicted"/>
<protein>
    <submittedName>
        <fullName evidence="1">Uncharacterized protein</fullName>
    </submittedName>
</protein>
<dbReference type="Proteomes" id="UP000829685">
    <property type="component" value="Unassembled WGS sequence"/>
</dbReference>
<keyword evidence="2" id="KW-1185">Reference proteome</keyword>
<evidence type="ECO:0000313" key="1">
    <source>
        <dbReference type="EMBL" id="KAI1880667.1"/>
    </source>
</evidence>
<gene>
    <name evidence="1" type="ORF">JX265_000907</name>
</gene>
<accession>A0A9P9WWP3</accession>
<comment type="caution">
    <text evidence="1">The sequence shown here is derived from an EMBL/GenBank/DDBJ whole genome shotgun (WGS) entry which is preliminary data.</text>
</comment>
<dbReference type="EMBL" id="JAFIMR010000002">
    <property type="protein sequence ID" value="KAI1880667.1"/>
    <property type="molecule type" value="Genomic_DNA"/>
</dbReference>
<sequence>MSWTEISSIVSRLRRFESGSNGRTIYISCKDESHVPAHHRAGFSKAEYQIYPTFIVAEYSNGGIYLELDWTGHLPISSTGRGERTTPSFMRSQLENLRAGAAEFIAPESPLGQLPEMSCFDPNRCNCLDYSGVEHLSHSWQLTPPEEIDFLTCRSRRNFKLVALGPSKNTACVTALEKQPGGHCTLRNTTRLTNGEGQVRIIIDSCAKGSPCLQVEYWRRIEVANGLNPNDLVMTWYQALDPDSYNLTEDEEFHGVLWCRQRGCRNYYRYMKKVLVPHRALHRVCGEHCLKPRGLNSKNALSLWQGVIGSTRCLWQGVREFFEFSWHATMKSIEFSCEKMVDFIGFSCEKMMYFIEFCFSVLSVT</sequence>
<organism evidence="1 2">
    <name type="scientific">Neoarthrinium moseri</name>
    <dbReference type="NCBI Taxonomy" id="1658444"/>
    <lineage>
        <taxon>Eukaryota</taxon>
        <taxon>Fungi</taxon>
        <taxon>Dikarya</taxon>
        <taxon>Ascomycota</taxon>
        <taxon>Pezizomycotina</taxon>
        <taxon>Sordariomycetes</taxon>
        <taxon>Xylariomycetidae</taxon>
        <taxon>Amphisphaeriales</taxon>
        <taxon>Apiosporaceae</taxon>
        <taxon>Neoarthrinium</taxon>
    </lineage>
</organism>